<evidence type="ECO:0000259" key="1">
    <source>
        <dbReference type="Pfam" id="PF00535"/>
    </source>
</evidence>
<dbReference type="SUPFAM" id="SSF53448">
    <property type="entry name" value="Nucleotide-diphospho-sugar transferases"/>
    <property type="match status" value="1"/>
</dbReference>
<evidence type="ECO:0000313" key="3">
    <source>
        <dbReference type="Proteomes" id="UP001620597"/>
    </source>
</evidence>
<dbReference type="Pfam" id="PF00535">
    <property type="entry name" value="Glycos_transf_2"/>
    <property type="match status" value="1"/>
</dbReference>
<sequence>MGNNPEISIILVSYNTREYTLRALKTVFEETHDTRFEVILVDNDSKDGSLEAVQKTYPQVQAYASGGNPGFAGGVKFGVDRSKGELVLLLNPDTLVTERAIDRLVDFAHKHPSNGIWGGVTLNNDHTVNTQHAWARHDFLSLLFSAMGLSKIFRKSCFFNKNNYGCWDRTTVKEVDILSGCFFLTPRKLWDQLGGLDPSFFMYAEEADYCLRAKKLGYQPIVTPDARIVHHGGVSHDNFSSKLIKLLRGKVELILRHDSEFKQAIYIKLLYLYVVNKLMASALMKKGSDEHQEWQKVFNERHVWMKGYR</sequence>
<dbReference type="GO" id="GO:0016757">
    <property type="term" value="F:glycosyltransferase activity"/>
    <property type="evidence" value="ECO:0007669"/>
    <property type="project" value="UniProtKB-KW"/>
</dbReference>
<dbReference type="EMBL" id="JBBKTX010000003">
    <property type="protein sequence ID" value="MFK4751346.1"/>
    <property type="molecule type" value="Genomic_DNA"/>
</dbReference>
<organism evidence="2 3">
    <name type="scientific">Oceanobacter antarcticus</name>
    <dbReference type="NCBI Taxonomy" id="3133425"/>
    <lineage>
        <taxon>Bacteria</taxon>
        <taxon>Pseudomonadati</taxon>
        <taxon>Pseudomonadota</taxon>
        <taxon>Gammaproteobacteria</taxon>
        <taxon>Oceanospirillales</taxon>
        <taxon>Oceanospirillaceae</taxon>
        <taxon>Oceanobacter</taxon>
    </lineage>
</organism>
<evidence type="ECO:0000313" key="2">
    <source>
        <dbReference type="EMBL" id="MFK4751346.1"/>
    </source>
</evidence>
<dbReference type="InterPro" id="IPR001173">
    <property type="entry name" value="Glyco_trans_2-like"/>
</dbReference>
<reference evidence="2 3" key="1">
    <citation type="submission" date="2024-03" db="EMBL/GenBank/DDBJ databases">
        <title>High-quality draft genome sequence of Oceanobacter sp. wDCs-4.</title>
        <authorList>
            <person name="Dong C."/>
        </authorList>
    </citation>
    <scope>NUCLEOTIDE SEQUENCE [LARGE SCALE GENOMIC DNA]</scope>
    <source>
        <strain evidence="3">wDCs-4</strain>
    </source>
</reference>
<keyword evidence="3" id="KW-1185">Reference proteome</keyword>
<accession>A0ABW8NEG7</accession>
<gene>
    <name evidence="2" type="ORF">WG929_02885</name>
</gene>
<dbReference type="PANTHER" id="PTHR43179:SF7">
    <property type="entry name" value="RHAMNOSYLTRANSFERASE WBBL"/>
    <property type="match status" value="1"/>
</dbReference>
<keyword evidence="2" id="KW-0808">Transferase</keyword>
<dbReference type="RefSeq" id="WP_416204820.1">
    <property type="nucleotide sequence ID" value="NZ_JBBKTX010000003.1"/>
</dbReference>
<feature type="domain" description="Glycosyltransferase 2-like" evidence="1">
    <location>
        <begin position="8"/>
        <end position="146"/>
    </location>
</feature>
<dbReference type="InterPro" id="IPR029044">
    <property type="entry name" value="Nucleotide-diphossugar_trans"/>
</dbReference>
<name>A0ABW8NEG7_9GAMM</name>
<dbReference type="EC" id="2.4.-.-" evidence="2"/>
<proteinExistence type="predicted"/>
<dbReference type="PANTHER" id="PTHR43179">
    <property type="entry name" value="RHAMNOSYLTRANSFERASE WBBL"/>
    <property type="match status" value="1"/>
</dbReference>
<keyword evidence="2" id="KW-0328">Glycosyltransferase</keyword>
<comment type="caution">
    <text evidence="2">The sequence shown here is derived from an EMBL/GenBank/DDBJ whole genome shotgun (WGS) entry which is preliminary data.</text>
</comment>
<dbReference type="Proteomes" id="UP001620597">
    <property type="component" value="Unassembled WGS sequence"/>
</dbReference>
<protein>
    <submittedName>
        <fullName evidence="2">Glycosyltransferase family 2 protein</fullName>
        <ecNumber evidence="2">2.4.-.-</ecNumber>
    </submittedName>
</protein>
<dbReference type="Gene3D" id="3.90.550.10">
    <property type="entry name" value="Spore Coat Polysaccharide Biosynthesis Protein SpsA, Chain A"/>
    <property type="match status" value="1"/>
</dbReference>
<dbReference type="CDD" id="cd04186">
    <property type="entry name" value="GT_2_like_c"/>
    <property type="match status" value="1"/>
</dbReference>